<dbReference type="Proteomes" id="UP001213000">
    <property type="component" value="Unassembled WGS sequence"/>
</dbReference>
<dbReference type="EMBL" id="JANIEX010000396">
    <property type="protein sequence ID" value="KAJ3567670.1"/>
    <property type="molecule type" value="Genomic_DNA"/>
</dbReference>
<gene>
    <name evidence="1" type="ORF">NP233_g6216</name>
</gene>
<name>A0AAD5VRE4_9AGAR</name>
<dbReference type="AlphaFoldDB" id="A0AAD5VRE4"/>
<comment type="caution">
    <text evidence="1">The sequence shown here is derived from an EMBL/GenBank/DDBJ whole genome shotgun (WGS) entry which is preliminary data.</text>
</comment>
<keyword evidence="2" id="KW-1185">Reference proteome</keyword>
<accession>A0AAD5VRE4</accession>
<reference evidence="1" key="1">
    <citation type="submission" date="2022-07" db="EMBL/GenBank/DDBJ databases">
        <title>Genome Sequence of Leucocoprinus birnbaumii.</title>
        <authorList>
            <person name="Buettner E."/>
        </authorList>
    </citation>
    <scope>NUCLEOTIDE SEQUENCE</scope>
    <source>
        <strain evidence="1">VT141</strain>
    </source>
</reference>
<protein>
    <submittedName>
        <fullName evidence="1">Uncharacterized protein</fullName>
    </submittedName>
</protein>
<sequence>MENEAITSQLCSESFPQHPDTEKKLSSVASYDPENPWLCPSFDTAACLLRFPELDVELEFLTATVQTHDHLVTLPSSPSINVAARLLRFPALDVVSELLTPVVDGPRHRKRRFRRGKFHLRFYNRRAIKNMPATIEIAVNNTVTIVYKPRYYRIVY</sequence>
<evidence type="ECO:0000313" key="2">
    <source>
        <dbReference type="Proteomes" id="UP001213000"/>
    </source>
</evidence>
<proteinExistence type="predicted"/>
<evidence type="ECO:0000313" key="1">
    <source>
        <dbReference type="EMBL" id="KAJ3567670.1"/>
    </source>
</evidence>
<organism evidence="1 2">
    <name type="scientific">Leucocoprinus birnbaumii</name>
    <dbReference type="NCBI Taxonomy" id="56174"/>
    <lineage>
        <taxon>Eukaryota</taxon>
        <taxon>Fungi</taxon>
        <taxon>Dikarya</taxon>
        <taxon>Basidiomycota</taxon>
        <taxon>Agaricomycotina</taxon>
        <taxon>Agaricomycetes</taxon>
        <taxon>Agaricomycetidae</taxon>
        <taxon>Agaricales</taxon>
        <taxon>Agaricineae</taxon>
        <taxon>Agaricaceae</taxon>
        <taxon>Leucocoprinus</taxon>
    </lineage>
</organism>